<dbReference type="Pfam" id="PF00471">
    <property type="entry name" value="Ribosomal_L33"/>
    <property type="match status" value="1"/>
</dbReference>
<dbReference type="NCBIfam" id="TIGR01023">
    <property type="entry name" value="rpmG_bact"/>
    <property type="match status" value="1"/>
</dbReference>
<dbReference type="InterPro" id="IPR001705">
    <property type="entry name" value="Ribosomal_bL33"/>
</dbReference>
<dbReference type="GO" id="GO:0005840">
    <property type="term" value="C:ribosome"/>
    <property type="evidence" value="ECO:0007669"/>
    <property type="project" value="UniProtKB-KW"/>
</dbReference>
<dbReference type="Proteomes" id="UP000178991">
    <property type="component" value="Unassembled WGS sequence"/>
</dbReference>
<dbReference type="InterPro" id="IPR038584">
    <property type="entry name" value="Ribosomal_bL33_sf"/>
</dbReference>
<keyword evidence="2 5" id="KW-0689">Ribosomal protein</keyword>
<accession>A0A1G2HJW0</accession>
<dbReference type="Gene3D" id="2.20.28.120">
    <property type="entry name" value="Ribosomal protein L33"/>
    <property type="match status" value="1"/>
</dbReference>
<name>A0A1G2HJW0_9BACT</name>
<keyword evidence="3 5" id="KW-0687">Ribonucleoprotein</keyword>
<comment type="similarity">
    <text evidence="1 5">Belongs to the bacterial ribosomal protein bL33 family.</text>
</comment>
<reference evidence="6 7" key="1">
    <citation type="journal article" date="2016" name="Nat. Commun.">
        <title>Thousands of microbial genomes shed light on interconnected biogeochemical processes in an aquifer system.</title>
        <authorList>
            <person name="Anantharaman K."/>
            <person name="Brown C.T."/>
            <person name="Hug L.A."/>
            <person name="Sharon I."/>
            <person name="Castelle C.J."/>
            <person name="Probst A.J."/>
            <person name="Thomas B.C."/>
            <person name="Singh A."/>
            <person name="Wilkins M.J."/>
            <person name="Karaoz U."/>
            <person name="Brodie E.L."/>
            <person name="Williams K.H."/>
            <person name="Hubbard S.S."/>
            <person name="Banfield J.F."/>
        </authorList>
    </citation>
    <scope>NUCLEOTIDE SEQUENCE [LARGE SCALE GENOMIC DNA]</scope>
</reference>
<gene>
    <name evidence="5" type="primary">rpmG</name>
    <name evidence="6" type="ORF">A2639_00290</name>
</gene>
<evidence type="ECO:0000256" key="2">
    <source>
        <dbReference type="ARBA" id="ARBA00022980"/>
    </source>
</evidence>
<comment type="caution">
    <text evidence="6">The sequence shown here is derived from an EMBL/GenBank/DDBJ whole genome shotgun (WGS) entry which is preliminary data.</text>
</comment>
<proteinExistence type="inferred from homology"/>
<protein>
    <recommendedName>
        <fullName evidence="4 5">Large ribosomal subunit protein bL33</fullName>
    </recommendedName>
</protein>
<evidence type="ECO:0000256" key="5">
    <source>
        <dbReference type="HAMAP-Rule" id="MF_00294"/>
    </source>
</evidence>
<dbReference type="GO" id="GO:0006412">
    <property type="term" value="P:translation"/>
    <property type="evidence" value="ECO:0007669"/>
    <property type="project" value="UniProtKB-UniRule"/>
</dbReference>
<evidence type="ECO:0000313" key="6">
    <source>
        <dbReference type="EMBL" id="OGZ62772.1"/>
    </source>
</evidence>
<evidence type="ECO:0000256" key="1">
    <source>
        <dbReference type="ARBA" id="ARBA00007596"/>
    </source>
</evidence>
<dbReference type="InterPro" id="IPR011332">
    <property type="entry name" value="Ribosomal_zn-bd"/>
</dbReference>
<dbReference type="GO" id="GO:0005737">
    <property type="term" value="C:cytoplasm"/>
    <property type="evidence" value="ECO:0007669"/>
    <property type="project" value="UniProtKB-ARBA"/>
</dbReference>
<dbReference type="NCBIfam" id="NF001764">
    <property type="entry name" value="PRK00504.1"/>
    <property type="match status" value="1"/>
</dbReference>
<evidence type="ECO:0000256" key="4">
    <source>
        <dbReference type="ARBA" id="ARBA00035176"/>
    </source>
</evidence>
<evidence type="ECO:0000313" key="7">
    <source>
        <dbReference type="Proteomes" id="UP000178991"/>
    </source>
</evidence>
<dbReference type="EMBL" id="MHOL01000013">
    <property type="protein sequence ID" value="OGZ62772.1"/>
    <property type="molecule type" value="Genomic_DNA"/>
</dbReference>
<organism evidence="6 7">
    <name type="scientific">Candidatus Staskawiczbacteria bacterium RIFCSPHIGHO2_01_FULL_34_27</name>
    <dbReference type="NCBI Taxonomy" id="1802199"/>
    <lineage>
        <taxon>Bacteria</taxon>
        <taxon>Candidatus Staskawicziibacteriota</taxon>
    </lineage>
</organism>
<evidence type="ECO:0000256" key="3">
    <source>
        <dbReference type="ARBA" id="ARBA00023274"/>
    </source>
</evidence>
<dbReference type="AlphaFoldDB" id="A0A1G2HJW0"/>
<dbReference type="GO" id="GO:1990904">
    <property type="term" value="C:ribonucleoprotein complex"/>
    <property type="evidence" value="ECO:0007669"/>
    <property type="project" value="UniProtKB-KW"/>
</dbReference>
<dbReference type="SUPFAM" id="SSF57829">
    <property type="entry name" value="Zn-binding ribosomal proteins"/>
    <property type="match status" value="1"/>
</dbReference>
<dbReference type="HAMAP" id="MF_00294">
    <property type="entry name" value="Ribosomal_bL33"/>
    <property type="match status" value="1"/>
</dbReference>
<sequence length="53" mass="6356">MATKKPFLKMQCTVCKKINYFTKKTKAMLEKKLEMSKFCKFCKKHTPHKEGRK</sequence>
<dbReference type="GO" id="GO:0003735">
    <property type="term" value="F:structural constituent of ribosome"/>
    <property type="evidence" value="ECO:0007669"/>
    <property type="project" value="InterPro"/>
</dbReference>